<keyword evidence="1" id="KW-1185">Reference proteome</keyword>
<reference evidence="2" key="1">
    <citation type="submission" date="2025-08" db="UniProtKB">
        <authorList>
            <consortium name="RefSeq"/>
        </authorList>
    </citation>
    <scope>IDENTIFICATION</scope>
</reference>
<proteinExistence type="predicted"/>
<dbReference type="KEGG" id="aplc:110973859"/>
<dbReference type="GO" id="GO:0005576">
    <property type="term" value="C:extracellular region"/>
    <property type="evidence" value="ECO:0007669"/>
    <property type="project" value="TreeGrafter"/>
</dbReference>
<protein>
    <submittedName>
        <fullName evidence="2">Marginal zone B- and B1-cell-specific protein-like</fullName>
    </submittedName>
</protein>
<dbReference type="RefSeq" id="XP_022080727.1">
    <property type="nucleotide sequence ID" value="XM_022225035.1"/>
</dbReference>
<dbReference type="InterPro" id="IPR052682">
    <property type="entry name" value="MZB1"/>
</dbReference>
<evidence type="ECO:0000313" key="2">
    <source>
        <dbReference type="RefSeq" id="XP_022080727.1"/>
    </source>
</evidence>
<dbReference type="GeneID" id="110973859"/>
<dbReference type="GO" id="GO:0034663">
    <property type="term" value="C:endoplasmic reticulum chaperone complex"/>
    <property type="evidence" value="ECO:0007669"/>
    <property type="project" value="TreeGrafter"/>
</dbReference>
<dbReference type="OrthoDB" id="448621at2759"/>
<dbReference type="PANTHER" id="PTHR15881">
    <property type="entry name" value="MARGINAL ZONE B- AND B1-CELL-SPECIFIC PROTEIN"/>
    <property type="match status" value="1"/>
</dbReference>
<dbReference type="AlphaFoldDB" id="A0A8B7XKP8"/>
<name>A0A8B7XKP8_ACAPL</name>
<evidence type="ECO:0000313" key="1">
    <source>
        <dbReference type="Proteomes" id="UP000694845"/>
    </source>
</evidence>
<dbReference type="PANTHER" id="PTHR15881:SF2">
    <property type="entry name" value="MARGINAL ZONE B- AND B1-CELL-SPECIFIC PROTEIN"/>
    <property type="match status" value="1"/>
</dbReference>
<accession>A0A8B7XKP8</accession>
<dbReference type="OMA" id="QNWQDYG"/>
<dbReference type="Proteomes" id="UP000694845">
    <property type="component" value="Unplaced"/>
</dbReference>
<gene>
    <name evidence="2" type="primary">LOC110973859</name>
</gene>
<sequence>MSKRPLPWEWVVVTFAVLVSGLVALVLAGGGMKFEPDPDAEVYDSGFASSGKMSFTTPDLDDEDHHSLHMPDQLLCDACQIVAHMLETKFDKMNEKRPSLKKNLYESDILDAVDEVCSDEFSSVGIKEIKGVKRLAGPGLSTKDVPGIMQGGGKWPGRMREVCTQYAGDLEEENIYNAYKEKELQKFLCYDEGRHCAKVAKNKDGKKTKKERKVEL</sequence>
<organism evidence="1 2">
    <name type="scientific">Acanthaster planci</name>
    <name type="common">Crown-of-thorns starfish</name>
    <dbReference type="NCBI Taxonomy" id="133434"/>
    <lineage>
        <taxon>Eukaryota</taxon>
        <taxon>Metazoa</taxon>
        <taxon>Echinodermata</taxon>
        <taxon>Eleutherozoa</taxon>
        <taxon>Asterozoa</taxon>
        <taxon>Asteroidea</taxon>
        <taxon>Valvatacea</taxon>
        <taxon>Valvatida</taxon>
        <taxon>Acanthasteridae</taxon>
        <taxon>Acanthaster</taxon>
    </lineage>
</organism>